<dbReference type="InterPro" id="IPR017941">
    <property type="entry name" value="Rieske_2Fe-2S"/>
</dbReference>
<dbReference type="CDD" id="cd08878">
    <property type="entry name" value="RHO_alpha_C_DMO-like"/>
    <property type="match status" value="1"/>
</dbReference>
<dbReference type="SUPFAM" id="SSF50022">
    <property type="entry name" value="ISP domain"/>
    <property type="match status" value="1"/>
</dbReference>
<keyword evidence="8" id="KW-1185">Reference proteome</keyword>
<dbReference type="EMBL" id="JABTXI010000005">
    <property type="protein sequence ID" value="MBY3591395.1"/>
    <property type="molecule type" value="Genomic_DNA"/>
</dbReference>
<feature type="domain" description="Rieske" evidence="6">
    <location>
        <begin position="7"/>
        <end position="108"/>
    </location>
</feature>
<dbReference type="InterPro" id="IPR044043">
    <property type="entry name" value="VanA_C_cat"/>
</dbReference>
<evidence type="ECO:0000256" key="5">
    <source>
        <dbReference type="ARBA" id="ARBA00023014"/>
    </source>
</evidence>
<evidence type="ECO:0000313" key="8">
    <source>
        <dbReference type="Proteomes" id="UP000720124"/>
    </source>
</evidence>
<keyword evidence="2" id="KW-0479">Metal-binding</keyword>
<keyword evidence="5" id="KW-0411">Iron-sulfur</keyword>
<organism evidence="7 8">
    <name type="scientific">Rhizobium bangladeshense</name>
    <dbReference type="NCBI Taxonomy" id="1138189"/>
    <lineage>
        <taxon>Bacteria</taxon>
        <taxon>Pseudomonadati</taxon>
        <taxon>Pseudomonadota</taxon>
        <taxon>Alphaproteobacteria</taxon>
        <taxon>Hyphomicrobiales</taxon>
        <taxon>Rhizobiaceae</taxon>
        <taxon>Rhizobium/Agrobacterium group</taxon>
        <taxon>Rhizobium</taxon>
    </lineage>
</organism>
<keyword evidence="4" id="KW-0408">Iron</keyword>
<keyword evidence="1" id="KW-0001">2Fe-2S</keyword>
<keyword evidence="7" id="KW-0223">Dioxygenase</keyword>
<evidence type="ECO:0000259" key="6">
    <source>
        <dbReference type="PROSITE" id="PS51296"/>
    </source>
</evidence>
<evidence type="ECO:0000256" key="2">
    <source>
        <dbReference type="ARBA" id="ARBA00022723"/>
    </source>
</evidence>
<dbReference type="Proteomes" id="UP000720124">
    <property type="component" value="Unassembled WGS sequence"/>
</dbReference>
<evidence type="ECO:0000256" key="3">
    <source>
        <dbReference type="ARBA" id="ARBA00023002"/>
    </source>
</evidence>
<protein>
    <submittedName>
        <fullName evidence="7">Aromatic ring-hydroxylating dioxygenase subunit alpha</fullName>
    </submittedName>
</protein>
<dbReference type="Gene3D" id="2.102.10.10">
    <property type="entry name" value="Rieske [2Fe-2S] iron-sulphur domain"/>
    <property type="match status" value="1"/>
</dbReference>
<dbReference type="RefSeq" id="WP_222012352.1">
    <property type="nucleotide sequence ID" value="NZ_JABTXI010000005.1"/>
</dbReference>
<dbReference type="Pfam" id="PF00355">
    <property type="entry name" value="Rieske"/>
    <property type="match status" value="1"/>
</dbReference>
<evidence type="ECO:0000313" key="7">
    <source>
        <dbReference type="EMBL" id="MBY3591395.1"/>
    </source>
</evidence>
<dbReference type="PANTHER" id="PTHR21266">
    <property type="entry name" value="IRON-SULFUR DOMAIN CONTAINING PROTEIN"/>
    <property type="match status" value="1"/>
</dbReference>
<dbReference type="InterPro" id="IPR050584">
    <property type="entry name" value="Cholesterol_7-desaturase"/>
</dbReference>
<dbReference type="PANTHER" id="PTHR21266:SF60">
    <property type="entry name" value="3-KETOSTEROID-9-ALPHA-MONOOXYGENASE, OXYGENASE COMPONENT"/>
    <property type="match status" value="1"/>
</dbReference>
<dbReference type="SUPFAM" id="SSF55961">
    <property type="entry name" value="Bet v1-like"/>
    <property type="match status" value="1"/>
</dbReference>
<proteinExistence type="predicted"/>
<dbReference type="PROSITE" id="PS51296">
    <property type="entry name" value="RIESKE"/>
    <property type="match status" value="1"/>
</dbReference>
<dbReference type="Pfam" id="PF19112">
    <property type="entry name" value="VanA_C"/>
    <property type="match status" value="1"/>
</dbReference>
<comment type="caution">
    <text evidence="7">The sequence shown here is derived from an EMBL/GenBank/DDBJ whole genome shotgun (WGS) entry which is preliminary data.</text>
</comment>
<accession>A0ABS7LJI6</accession>
<gene>
    <name evidence="7" type="ORF">HJA87_16185</name>
</gene>
<dbReference type="GO" id="GO:0051213">
    <property type="term" value="F:dioxygenase activity"/>
    <property type="evidence" value="ECO:0007669"/>
    <property type="project" value="UniProtKB-KW"/>
</dbReference>
<sequence>MFLYNQWYVAAWSTEVTRTPLARTLLNEPVVLFRTEAGEIAAMENRCPHRRVPLSGGKVIGDILQCPYHGLQFNVDGACVRVPGQEMIPPTACVRTYPTEERYQWVWIWMGDAAKADPDLIPDYHWMTDDEWGAKGALFHVKANWQLIVDNLLDLTHLAFVHETTIGNAAVAENAAVKVTRKPNNVLVSRWVIDKPAPPTYVKAGGFTGPVDRWQFIDFTPPSFLRLHVGATPTGTGAPEGTFVDGINMRNLNCITPETENTTHYFWAQAHDFDPKNQTVTDMVFEQVKIAFLEDVDIFEAQQRSIDAHPDAKQIDINADSGGIQARKILERLHVEELAELAQAEPKVAAGQRVIG</sequence>
<name>A0ABS7LJI6_9HYPH</name>
<dbReference type="InterPro" id="IPR036922">
    <property type="entry name" value="Rieske_2Fe-2S_sf"/>
</dbReference>
<reference evidence="7 8" key="1">
    <citation type="submission" date="2020-06" db="EMBL/GenBank/DDBJ databases">
        <title>Global-level population genomics: horizontal gene transfer, symbiosis and evolution in Rhizobia.</title>
        <authorList>
            <person name="Gai Y."/>
        </authorList>
    </citation>
    <scope>NUCLEOTIDE SEQUENCE [LARGE SCALE GENOMIC DNA]</scope>
    <source>
        <strain evidence="7 8">PLR6_1b</strain>
    </source>
</reference>
<dbReference type="Gene3D" id="3.90.380.10">
    <property type="entry name" value="Naphthalene 1,2-dioxygenase Alpha Subunit, Chain A, domain 1"/>
    <property type="match status" value="1"/>
</dbReference>
<evidence type="ECO:0000256" key="4">
    <source>
        <dbReference type="ARBA" id="ARBA00023004"/>
    </source>
</evidence>
<keyword evidence="3" id="KW-0560">Oxidoreductase</keyword>
<evidence type="ECO:0000256" key="1">
    <source>
        <dbReference type="ARBA" id="ARBA00022714"/>
    </source>
</evidence>